<reference evidence="1" key="1">
    <citation type="submission" date="2020-03" db="EMBL/GenBank/DDBJ databases">
        <title>The deep terrestrial virosphere.</title>
        <authorList>
            <person name="Holmfeldt K."/>
            <person name="Nilsson E."/>
            <person name="Simone D."/>
            <person name="Lopez-Fernandez M."/>
            <person name="Wu X."/>
            <person name="de Brujin I."/>
            <person name="Lundin D."/>
            <person name="Andersson A."/>
            <person name="Bertilsson S."/>
            <person name="Dopson M."/>
        </authorList>
    </citation>
    <scope>NUCLEOTIDE SEQUENCE</scope>
    <source>
        <strain evidence="1">MM171B01351</strain>
    </source>
</reference>
<accession>A0A6M3M846</accession>
<gene>
    <name evidence="1" type="ORF">MM171B01351_0001</name>
</gene>
<sequence length="70" mass="8124">MTDQNDLMDELKRRHPRVHAAFVASEKNGFKFDVAEFFRHHDRLAVLKTNAATLREKAKRFSRVRVVASG</sequence>
<protein>
    <submittedName>
        <fullName evidence="1">Uncharacterized protein</fullName>
    </submittedName>
</protein>
<dbReference type="EMBL" id="MT143777">
    <property type="protein sequence ID" value="QJB02350.1"/>
    <property type="molecule type" value="Genomic_DNA"/>
</dbReference>
<name>A0A6M3M846_9ZZZZ</name>
<organism evidence="1">
    <name type="scientific">viral metagenome</name>
    <dbReference type="NCBI Taxonomy" id="1070528"/>
    <lineage>
        <taxon>unclassified sequences</taxon>
        <taxon>metagenomes</taxon>
        <taxon>organismal metagenomes</taxon>
    </lineage>
</organism>
<proteinExistence type="predicted"/>
<dbReference type="AlphaFoldDB" id="A0A6M3M846"/>
<evidence type="ECO:0000313" key="1">
    <source>
        <dbReference type="EMBL" id="QJB02350.1"/>
    </source>
</evidence>